<dbReference type="EC" id="2.7.13.3" evidence="2"/>
<dbReference type="NCBIfam" id="TIGR00229">
    <property type="entry name" value="sensory_box"/>
    <property type="match status" value="1"/>
</dbReference>
<dbReference type="PROSITE" id="PS50109">
    <property type="entry name" value="HIS_KIN"/>
    <property type="match status" value="1"/>
</dbReference>
<evidence type="ECO:0000313" key="10">
    <source>
        <dbReference type="EMBL" id="MFC6753277.1"/>
    </source>
</evidence>
<protein>
    <recommendedName>
        <fullName evidence="2">histidine kinase</fullName>
        <ecNumber evidence="2">2.7.13.3</ecNumber>
    </recommendedName>
</protein>
<dbReference type="CDD" id="cd00082">
    <property type="entry name" value="HisKA"/>
    <property type="match status" value="1"/>
</dbReference>
<dbReference type="PRINTS" id="PR00344">
    <property type="entry name" value="BCTRLSENSOR"/>
</dbReference>
<evidence type="ECO:0000259" key="9">
    <source>
        <dbReference type="PROSITE" id="PS50112"/>
    </source>
</evidence>
<dbReference type="Gene3D" id="3.30.450.40">
    <property type="match status" value="1"/>
</dbReference>
<dbReference type="PANTHER" id="PTHR43711">
    <property type="entry name" value="TWO-COMPONENT HISTIDINE KINASE"/>
    <property type="match status" value="1"/>
</dbReference>
<dbReference type="PANTHER" id="PTHR43711:SF1">
    <property type="entry name" value="HISTIDINE KINASE 1"/>
    <property type="match status" value="1"/>
</dbReference>
<keyword evidence="10" id="KW-0547">Nucleotide-binding</keyword>
<reference evidence="10 11" key="1">
    <citation type="journal article" date="2019" name="Int. J. Syst. Evol. Microbiol.">
        <title>The Global Catalogue of Microorganisms (GCM) 10K type strain sequencing project: providing services to taxonomists for standard genome sequencing and annotation.</title>
        <authorList>
            <consortium name="The Broad Institute Genomics Platform"/>
            <consortium name="The Broad Institute Genome Sequencing Center for Infectious Disease"/>
            <person name="Wu L."/>
            <person name="Ma J."/>
        </authorList>
    </citation>
    <scope>NUCLEOTIDE SEQUENCE [LARGE SCALE GENOMIC DNA]</scope>
    <source>
        <strain evidence="10 11">CGMCC 1.3239</strain>
    </source>
</reference>
<evidence type="ECO:0000256" key="1">
    <source>
        <dbReference type="ARBA" id="ARBA00000085"/>
    </source>
</evidence>
<dbReference type="EMBL" id="JBHSWW010000079">
    <property type="protein sequence ID" value="MFC6753277.1"/>
    <property type="molecule type" value="Genomic_DNA"/>
</dbReference>
<keyword evidence="6" id="KW-0902">Two-component regulatory system</keyword>
<accession>A0ABD5S9S4</accession>
<dbReference type="Proteomes" id="UP001596442">
    <property type="component" value="Unassembled WGS sequence"/>
</dbReference>
<dbReference type="InterPro" id="IPR003594">
    <property type="entry name" value="HATPase_dom"/>
</dbReference>
<keyword evidence="5" id="KW-0418">Kinase</keyword>
<dbReference type="Gene3D" id="3.30.450.20">
    <property type="entry name" value="PAS domain"/>
    <property type="match status" value="1"/>
</dbReference>
<dbReference type="RefSeq" id="WP_379780755.1">
    <property type="nucleotide sequence ID" value="NZ_JBHSWW010000079.1"/>
</dbReference>
<comment type="catalytic activity">
    <reaction evidence="1">
        <text>ATP + protein L-histidine = ADP + protein N-phospho-L-histidine.</text>
        <dbReference type="EC" id="2.7.13.3"/>
    </reaction>
</comment>
<comment type="caution">
    <text evidence="10">The sequence shown here is derived from an EMBL/GenBank/DDBJ whole genome shotgun (WGS) entry which is preliminary data.</text>
</comment>
<dbReference type="CDD" id="cd00130">
    <property type="entry name" value="PAS"/>
    <property type="match status" value="1"/>
</dbReference>
<dbReference type="InterPro" id="IPR003018">
    <property type="entry name" value="GAF"/>
</dbReference>
<gene>
    <name evidence="10" type="ORF">ACFQEU_07325</name>
</gene>
<dbReference type="SUPFAM" id="SSF55874">
    <property type="entry name" value="ATPase domain of HSP90 chaperone/DNA topoisomerase II/histidine kinase"/>
    <property type="match status" value="1"/>
</dbReference>
<proteinExistence type="predicted"/>
<dbReference type="InterPro" id="IPR004358">
    <property type="entry name" value="Sig_transdc_His_kin-like_C"/>
</dbReference>
<evidence type="ECO:0000313" key="11">
    <source>
        <dbReference type="Proteomes" id="UP001596442"/>
    </source>
</evidence>
<dbReference type="Pfam" id="PF00512">
    <property type="entry name" value="HisKA"/>
    <property type="match status" value="1"/>
</dbReference>
<dbReference type="SMART" id="SM00387">
    <property type="entry name" value="HATPase_c"/>
    <property type="match status" value="1"/>
</dbReference>
<dbReference type="InterPro" id="IPR050736">
    <property type="entry name" value="Sensor_HK_Regulatory"/>
</dbReference>
<feature type="region of interest" description="Disordered" evidence="7">
    <location>
        <begin position="78"/>
        <end position="135"/>
    </location>
</feature>
<evidence type="ECO:0000256" key="5">
    <source>
        <dbReference type="ARBA" id="ARBA00022777"/>
    </source>
</evidence>
<dbReference type="CDD" id="cd00075">
    <property type="entry name" value="HATPase"/>
    <property type="match status" value="1"/>
</dbReference>
<keyword evidence="3" id="KW-0597">Phosphoprotein</keyword>
<name>A0ABD5S9S4_9EURY</name>
<dbReference type="SMART" id="SM00388">
    <property type="entry name" value="HisKA"/>
    <property type="match status" value="1"/>
</dbReference>
<evidence type="ECO:0000256" key="7">
    <source>
        <dbReference type="SAM" id="MobiDB-lite"/>
    </source>
</evidence>
<dbReference type="InterPro" id="IPR013767">
    <property type="entry name" value="PAS_fold"/>
</dbReference>
<evidence type="ECO:0000256" key="2">
    <source>
        <dbReference type="ARBA" id="ARBA00012438"/>
    </source>
</evidence>
<evidence type="ECO:0000256" key="6">
    <source>
        <dbReference type="ARBA" id="ARBA00023012"/>
    </source>
</evidence>
<dbReference type="Pfam" id="PF13185">
    <property type="entry name" value="GAF_2"/>
    <property type="match status" value="1"/>
</dbReference>
<sequence>MDNDAGDGQRSGPPPRTESGADTGAFERGVLRSSPEATIAIDDAGTVRYANPATERLLGYNPGSLVGEPATMLVPSRFHTDRSDGIRSYLGPDGEGLGPETRAEAHDEGDSASDVDTDDRDRGPAKTTPSFGGAEVSLVHADGDEVPALVSVHEGEIGGQTVLVCVCRRPPHRRSTEHRLRERKREIESLHEVATDMGTCSTPEEVYDTVIRAVERILQFDFAIVDAAVDGTLVPRAVSSNLDGEGYYEETPIDAEDSVAAEVYRTGETNVVDDVREHSAAPADSEFRSVLTVPIGDAGMFQSASKSIGAFDEHDRRAVELLVAHARARLAQLDTEQELRRRTRELERQNDRLEEFASVVSHDLRNPLNVAQGRLGIARQECAAAGEVGTAVDEHLGIVGSAHERMEELIGDILALAKQGATDIAAESVPLNEVATETWTIVDTGDATLRVDADRTVRADRNRLRQLLENLFRNSVEHGSADSRGGSGVTVWVGGLTDGFYVADDGPGIPDDEHDAVFETGFTTQPDGTGFGLAIVEGIVDAHDWDVSVTESESGGVRFEFRTGE</sequence>
<feature type="domain" description="PAS" evidence="9">
    <location>
        <begin position="30"/>
        <end position="90"/>
    </location>
</feature>
<dbReference type="Gene3D" id="1.10.287.130">
    <property type="match status" value="1"/>
</dbReference>
<keyword evidence="11" id="KW-1185">Reference proteome</keyword>
<dbReference type="InterPro" id="IPR003661">
    <property type="entry name" value="HisK_dim/P_dom"/>
</dbReference>
<dbReference type="InterPro" id="IPR000014">
    <property type="entry name" value="PAS"/>
</dbReference>
<dbReference type="GO" id="GO:0004673">
    <property type="term" value="F:protein histidine kinase activity"/>
    <property type="evidence" value="ECO:0007669"/>
    <property type="project" value="UniProtKB-EC"/>
</dbReference>
<dbReference type="InterPro" id="IPR005467">
    <property type="entry name" value="His_kinase_dom"/>
</dbReference>
<organism evidence="10 11">
    <name type="scientific">Halorubrum tibetense</name>
    <dbReference type="NCBI Taxonomy" id="175631"/>
    <lineage>
        <taxon>Archaea</taxon>
        <taxon>Methanobacteriati</taxon>
        <taxon>Methanobacteriota</taxon>
        <taxon>Stenosarchaea group</taxon>
        <taxon>Halobacteria</taxon>
        <taxon>Halobacteriales</taxon>
        <taxon>Haloferacaceae</taxon>
        <taxon>Halorubrum</taxon>
    </lineage>
</organism>
<evidence type="ECO:0000256" key="4">
    <source>
        <dbReference type="ARBA" id="ARBA00022679"/>
    </source>
</evidence>
<evidence type="ECO:0000259" key="8">
    <source>
        <dbReference type="PROSITE" id="PS50109"/>
    </source>
</evidence>
<dbReference type="SUPFAM" id="SSF55781">
    <property type="entry name" value="GAF domain-like"/>
    <property type="match status" value="1"/>
</dbReference>
<dbReference type="GO" id="GO:0000160">
    <property type="term" value="P:phosphorelay signal transduction system"/>
    <property type="evidence" value="ECO:0007669"/>
    <property type="project" value="UniProtKB-KW"/>
</dbReference>
<dbReference type="SUPFAM" id="SSF47384">
    <property type="entry name" value="Homodimeric domain of signal transducing histidine kinase"/>
    <property type="match status" value="1"/>
</dbReference>
<dbReference type="GO" id="GO:0005524">
    <property type="term" value="F:ATP binding"/>
    <property type="evidence" value="ECO:0007669"/>
    <property type="project" value="UniProtKB-KW"/>
</dbReference>
<dbReference type="PROSITE" id="PS50112">
    <property type="entry name" value="PAS"/>
    <property type="match status" value="1"/>
</dbReference>
<feature type="region of interest" description="Disordered" evidence="7">
    <location>
        <begin position="1"/>
        <end position="37"/>
    </location>
</feature>
<dbReference type="SMART" id="SM00091">
    <property type="entry name" value="PAS"/>
    <property type="match status" value="1"/>
</dbReference>
<keyword evidence="10" id="KW-0067">ATP-binding</keyword>
<dbReference type="AlphaFoldDB" id="A0ABD5S9S4"/>
<dbReference type="InterPro" id="IPR035965">
    <property type="entry name" value="PAS-like_dom_sf"/>
</dbReference>
<dbReference type="Pfam" id="PF00989">
    <property type="entry name" value="PAS"/>
    <property type="match status" value="1"/>
</dbReference>
<dbReference type="InterPro" id="IPR036890">
    <property type="entry name" value="HATPase_C_sf"/>
</dbReference>
<dbReference type="Gene3D" id="3.30.565.10">
    <property type="entry name" value="Histidine kinase-like ATPase, C-terminal domain"/>
    <property type="match status" value="1"/>
</dbReference>
<dbReference type="InterPro" id="IPR036097">
    <property type="entry name" value="HisK_dim/P_sf"/>
</dbReference>
<dbReference type="Pfam" id="PF02518">
    <property type="entry name" value="HATPase_c"/>
    <property type="match status" value="1"/>
</dbReference>
<dbReference type="SUPFAM" id="SSF55785">
    <property type="entry name" value="PYP-like sensor domain (PAS domain)"/>
    <property type="match status" value="1"/>
</dbReference>
<keyword evidence="4" id="KW-0808">Transferase</keyword>
<dbReference type="InterPro" id="IPR029016">
    <property type="entry name" value="GAF-like_dom_sf"/>
</dbReference>
<feature type="domain" description="Histidine kinase" evidence="8">
    <location>
        <begin position="359"/>
        <end position="565"/>
    </location>
</feature>
<evidence type="ECO:0000256" key="3">
    <source>
        <dbReference type="ARBA" id="ARBA00022553"/>
    </source>
</evidence>